<proteinExistence type="predicted"/>
<evidence type="ECO:0000313" key="1">
    <source>
        <dbReference type="EMBL" id="GAA0482151.1"/>
    </source>
</evidence>
<organism evidence="1 2">
    <name type="scientific">Streptomyces stramineus</name>
    <dbReference type="NCBI Taxonomy" id="173861"/>
    <lineage>
        <taxon>Bacteria</taxon>
        <taxon>Bacillati</taxon>
        <taxon>Actinomycetota</taxon>
        <taxon>Actinomycetes</taxon>
        <taxon>Kitasatosporales</taxon>
        <taxon>Streptomycetaceae</taxon>
        <taxon>Streptomyces</taxon>
    </lineage>
</organism>
<evidence type="ECO:0008006" key="3">
    <source>
        <dbReference type="Google" id="ProtNLM"/>
    </source>
</evidence>
<accession>A0ABN1AR79</accession>
<evidence type="ECO:0000313" key="2">
    <source>
        <dbReference type="Proteomes" id="UP001499895"/>
    </source>
</evidence>
<dbReference type="Proteomes" id="UP001499895">
    <property type="component" value="Unassembled WGS sequence"/>
</dbReference>
<dbReference type="EMBL" id="BAAAHB010000074">
    <property type="protein sequence ID" value="GAA0482151.1"/>
    <property type="molecule type" value="Genomic_DNA"/>
</dbReference>
<dbReference type="RefSeq" id="WP_344094792.1">
    <property type="nucleotide sequence ID" value="NZ_BAAAHB010000074.1"/>
</dbReference>
<name>A0ABN1AR79_9ACTN</name>
<gene>
    <name evidence="1" type="ORF">GCM10009544_50170</name>
</gene>
<comment type="caution">
    <text evidence="1">The sequence shown here is derived from an EMBL/GenBank/DDBJ whole genome shotgun (WGS) entry which is preliminary data.</text>
</comment>
<reference evidence="1 2" key="1">
    <citation type="journal article" date="2019" name="Int. J. Syst. Evol. Microbiol.">
        <title>The Global Catalogue of Microorganisms (GCM) 10K type strain sequencing project: providing services to taxonomists for standard genome sequencing and annotation.</title>
        <authorList>
            <consortium name="The Broad Institute Genomics Platform"/>
            <consortium name="The Broad Institute Genome Sequencing Center for Infectious Disease"/>
            <person name="Wu L."/>
            <person name="Ma J."/>
        </authorList>
    </citation>
    <scope>NUCLEOTIDE SEQUENCE [LARGE SCALE GENOMIC DNA]</scope>
    <source>
        <strain evidence="1 2">JCM 10649</strain>
    </source>
</reference>
<sequence length="229" mass="25759">MTLPSWRDGKYGTKVRAALWLESEVGEGNIFTKAQLREAFPDVAQIDRRMRDLRDHDWTIHTRREDPALKQEEQRYVKKGAEVWIPGQAKTLKTKSSLTASQRTKVMVSDNFLCRSCGIGAGESYYDGGQDSQLDIARRKVVLADGSVQVQLVTECNRCRVGGREREVDLGAVISQVKALAPLERKVLATWVEADGRKPSALEKLWGVYRTLPQESREAVKQAAANEEE</sequence>
<protein>
    <recommendedName>
        <fullName evidence="3">HNH endonuclease</fullName>
    </recommendedName>
</protein>
<keyword evidence="2" id="KW-1185">Reference proteome</keyword>